<organism evidence="1 2">
    <name type="scientific">Thermogemmata fonticola</name>
    <dbReference type="NCBI Taxonomy" id="2755323"/>
    <lineage>
        <taxon>Bacteria</taxon>
        <taxon>Pseudomonadati</taxon>
        <taxon>Planctomycetota</taxon>
        <taxon>Planctomycetia</taxon>
        <taxon>Gemmatales</taxon>
        <taxon>Gemmataceae</taxon>
        <taxon>Thermogemmata</taxon>
    </lineage>
</organism>
<reference evidence="1 2" key="1">
    <citation type="submission" date="2020-07" db="EMBL/GenBank/DDBJ databases">
        <title>Thermogemmata thermophila gen. nov., sp. nov., a novel moderate thermophilic planctomycete from a Kamchatka hot spring.</title>
        <authorList>
            <person name="Elcheninov A.G."/>
            <person name="Podosokorskaya O.A."/>
            <person name="Kovaleva O.L."/>
            <person name="Novikov A."/>
            <person name="Bonch-Osmolovskaya E.A."/>
            <person name="Toshchakov S.V."/>
            <person name="Kublanov I.V."/>
        </authorList>
    </citation>
    <scope>NUCLEOTIDE SEQUENCE [LARGE SCALE GENOMIC DNA]</scope>
    <source>
        <strain evidence="1 2">2918</strain>
    </source>
</reference>
<evidence type="ECO:0008006" key="3">
    <source>
        <dbReference type="Google" id="ProtNLM"/>
    </source>
</evidence>
<sequence length="363" mass="40497">MRHERTLPVPASTIQYFLPPANPNTDDAFVVYEQPGTEGIQPPRWVLEQISSVGTSVVRLEWEKDHRPVPLVAVHRGEKQSLCLAAIHNRVRVWDLNNKEVVNDNLAPFAGLPDAQTAEIAALYAVRDPQHFIAVASSGLAVVYDRSQGKVIHQFHPPQPQPGRVRWLRSTSSNSQQESFAIAIGGHLYHFRCDSQLSRLAEIPLGGDVQRSWAVAAEGERVIYVFDAGEAARQVRIILFATHQGQKSFRILGWPQEAGDPISATWSEATAILRATRGIVLLEHDEGNLIPFALLQPESGPVPYVTSHGSHLWYLLPDPKEPQNRTRACCLTLPLDDYAQFAERFQDKKPLPCLFLTPEGLKK</sequence>
<dbReference type="SUPFAM" id="SSF50969">
    <property type="entry name" value="YVTN repeat-like/Quinoprotein amine dehydrogenase"/>
    <property type="match status" value="1"/>
</dbReference>
<dbReference type="AlphaFoldDB" id="A0A7V8VE44"/>
<gene>
    <name evidence="1" type="ORF">H0921_09355</name>
</gene>
<dbReference type="InterPro" id="IPR015943">
    <property type="entry name" value="WD40/YVTN_repeat-like_dom_sf"/>
</dbReference>
<dbReference type="RefSeq" id="WP_194537795.1">
    <property type="nucleotide sequence ID" value="NZ_JACEFB010000005.1"/>
</dbReference>
<dbReference type="InterPro" id="IPR011044">
    <property type="entry name" value="Quino_amine_DH_bsu"/>
</dbReference>
<keyword evidence="2" id="KW-1185">Reference proteome</keyword>
<dbReference type="Proteomes" id="UP000542342">
    <property type="component" value="Unassembled WGS sequence"/>
</dbReference>
<evidence type="ECO:0000313" key="1">
    <source>
        <dbReference type="EMBL" id="MBA2226364.1"/>
    </source>
</evidence>
<proteinExistence type="predicted"/>
<protein>
    <recommendedName>
        <fullName evidence="3">WD40 repeat domain-containing protein</fullName>
    </recommendedName>
</protein>
<dbReference type="Gene3D" id="2.130.10.10">
    <property type="entry name" value="YVTN repeat-like/Quinoprotein amine dehydrogenase"/>
    <property type="match status" value="1"/>
</dbReference>
<dbReference type="EMBL" id="JACEFB010000005">
    <property type="protein sequence ID" value="MBA2226364.1"/>
    <property type="molecule type" value="Genomic_DNA"/>
</dbReference>
<comment type="caution">
    <text evidence="1">The sequence shown here is derived from an EMBL/GenBank/DDBJ whole genome shotgun (WGS) entry which is preliminary data.</text>
</comment>
<name>A0A7V8VE44_9BACT</name>
<accession>A0A7V8VE44</accession>
<evidence type="ECO:0000313" key="2">
    <source>
        <dbReference type="Proteomes" id="UP000542342"/>
    </source>
</evidence>